<keyword evidence="2" id="KW-1185">Reference proteome</keyword>
<reference evidence="2" key="1">
    <citation type="journal article" date="2019" name="Int. J. Syst. Evol. Microbiol.">
        <title>The Global Catalogue of Microorganisms (GCM) 10K type strain sequencing project: providing services to taxonomists for standard genome sequencing and annotation.</title>
        <authorList>
            <consortium name="The Broad Institute Genomics Platform"/>
            <consortium name="The Broad Institute Genome Sequencing Center for Infectious Disease"/>
            <person name="Wu L."/>
            <person name="Ma J."/>
        </authorList>
    </citation>
    <scope>NUCLEOTIDE SEQUENCE [LARGE SCALE GENOMIC DNA]</scope>
    <source>
        <strain evidence="2">JCM 17919</strain>
    </source>
</reference>
<name>A0ABP8GXE5_9BACT</name>
<sequence length="161" mass="17563">MKHFLFALLATPLLFSCGKIKDPEFRRLDNFGVKKLGFEESTVGFSATYFNPNNFGVTVKEAAIDVYIDTLYLGKFTQPREVAVNKNAEFTIPLEGTIGLQRAMKFNLPGLLGKEVLVRADGSVKVGKAGIFVSKPIKYSGRQRVSADLIKNPAGAAGSMN</sequence>
<dbReference type="EMBL" id="BAABGY010000007">
    <property type="protein sequence ID" value="GAA4331198.1"/>
    <property type="molecule type" value="Genomic_DNA"/>
</dbReference>
<dbReference type="Gene3D" id="2.60.40.1820">
    <property type="match status" value="1"/>
</dbReference>
<evidence type="ECO:0000313" key="1">
    <source>
        <dbReference type="EMBL" id="GAA4331198.1"/>
    </source>
</evidence>
<accession>A0ABP8GXE5</accession>
<gene>
    <name evidence="1" type="ORF">GCM10023184_22790</name>
</gene>
<dbReference type="PROSITE" id="PS51257">
    <property type="entry name" value="PROKAR_LIPOPROTEIN"/>
    <property type="match status" value="1"/>
</dbReference>
<organism evidence="1 2">
    <name type="scientific">Flaviaesturariibacter amylovorans</name>
    <dbReference type="NCBI Taxonomy" id="1084520"/>
    <lineage>
        <taxon>Bacteria</taxon>
        <taxon>Pseudomonadati</taxon>
        <taxon>Bacteroidota</taxon>
        <taxon>Chitinophagia</taxon>
        <taxon>Chitinophagales</taxon>
        <taxon>Chitinophagaceae</taxon>
        <taxon>Flaviaestuariibacter</taxon>
    </lineage>
</organism>
<proteinExistence type="predicted"/>
<evidence type="ECO:0008006" key="3">
    <source>
        <dbReference type="Google" id="ProtNLM"/>
    </source>
</evidence>
<dbReference type="RefSeq" id="WP_345255839.1">
    <property type="nucleotide sequence ID" value="NZ_BAABGY010000007.1"/>
</dbReference>
<dbReference type="SUPFAM" id="SSF117070">
    <property type="entry name" value="LEA14-like"/>
    <property type="match status" value="1"/>
</dbReference>
<evidence type="ECO:0000313" key="2">
    <source>
        <dbReference type="Proteomes" id="UP001501725"/>
    </source>
</evidence>
<protein>
    <recommendedName>
        <fullName evidence="3">Late embryogenesis abundant protein LEA-2 subgroup domain-containing protein</fullName>
    </recommendedName>
</protein>
<comment type="caution">
    <text evidence="1">The sequence shown here is derived from an EMBL/GenBank/DDBJ whole genome shotgun (WGS) entry which is preliminary data.</text>
</comment>
<dbReference type="Proteomes" id="UP001501725">
    <property type="component" value="Unassembled WGS sequence"/>
</dbReference>